<dbReference type="GO" id="GO:0006620">
    <property type="term" value="P:post-translational protein targeting to endoplasmic reticulum membrane"/>
    <property type="evidence" value="ECO:0007669"/>
    <property type="project" value="TreeGrafter"/>
</dbReference>
<name>A0A8H5BJI7_9AGAR</name>
<keyword evidence="4" id="KW-1185">Reference proteome</keyword>
<keyword evidence="2" id="KW-0802">TPR repeat</keyword>
<dbReference type="InterPro" id="IPR011990">
    <property type="entry name" value="TPR-like_helical_dom_sf"/>
</dbReference>
<organism evidence="3 4">
    <name type="scientific">Tetrapyrgos nigripes</name>
    <dbReference type="NCBI Taxonomy" id="182062"/>
    <lineage>
        <taxon>Eukaryota</taxon>
        <taxon>Fungi</taxon>
        <taxon>Dikarya</taxon>
        <taxon>Basidiomycota</taxon>
        <taxon>Agaricomycotina</taxon>
        <taxon>Agaricomycetes</taxon>
        <taxon>Agaricomycetidae</taxon>
        <taxon>Agaricales</taxon>
        <taxon>Marasmiineae</taxon>
        <taxon>Marasmiaceae</taxon>
        <taxon>Tetrapyrgos</taxon>
    </lineage>
</organism>
<dbReference type="SMART" id="SM00028">
    <property type="entry name" value="TPR"/>
    <property type="match status" value="3"/>
</dbReference>
<keyword evidence="1" id="KW-0677">Repeat</keyword>
<reference evidence="3 4" key="1">
    <citation type="journal article" date="2020" name="ISME J.">
        <title>Uncovering the hidden diversity of litter-decomposition mechanisms in mushroom-forming fungi.</title>
        <authorList>
            <person name="Floudas D."/>
            <person name="Bentzer J."/>
            <person name="Ahren D."/>
            <person name="Johansson T."/>
            <person name="Persson P."/>
            <person name="Tunlid A."/>
        </authorList>
    </citation>
    <scope>NUCLEOTIDE SEQUENCE [LARGE SCALE GENOMIC DNA]</scope>
    <source>
        <strain evidence="3 4">CBS 291.85</strain>
    </source>
</reference>
<dbReference type="OrthoDB" id="2423701at2759"/>
<sequence>MPELDPKVEELINEGHDHFQEAKFHLAARKYTCALALNEDPLRESVILSSRAACWLQNERFLEAVHDATTATRLDPLYAKAWAQAGQAFECLGQLENRVRCWIKAVECLENTPNSNEKRELLQFKKSLLSAQGALCTFTLDLQQCQHPWDIAAKLLPQLSKDELRSSAWLIFFAYRELQDGLSMLNKLHVNGKEVFALLGTTEQLSNAVLKDRQCLFIEDPEFLIKFQMQVFFERTVTRGWESEDLDKIKEDAVERLQQDGWDKLKAALSITIRSWIMRACLDCSLRGDRAGQVKFLNNAAEIIKWGQTTWSDISRDKKGAIFEETFLHAVQHLLLDACFEVTFASLALEQCAGFFNKLFSEAEEVINSAELAVAPLAKSLYFREKAAQQMLDPIEKARLYEKAAHYYVCAADCLPEDDEYYVTYLVFTVTDFKKTSVSVATILELVQRIKTSLLRMQTIWGKSLYACQGRDVLIDAVLGWESELSDLVEKLTRGFMDGAGHEPE</sequence>
<dbReference type="AlphaFoldDB" id="A0A8H5BJI7"/>
<evidence type="ECO:0000256" key="1">
    <source>
        <dbReference type="ARBA" id="ARBA00022737"/>
    </source>
</evidence>
<evidence type="ECO:0000256" key="2">
    <source>
        <dbReference type="ARBA" id="ARBA00022803"/>
    </source>
</evidence>
<evidence type="ECO:0000313" key="3">
    <source>
        <dbReference type="EMBL" id="KAF5323648.1"/>
    </source>
</evidence>
<dbReference type="GO" id="GO:0072380">
    <property type="term" value="C:TRC complex"/>
    <property type="evidence" value="ECO:0007669"/>
    <property type="project" value="TreeGrafter"/>
</dbReference>
<dbReference type="EMBL" id="JAACJM010000392">
    <property type="protein sequence ID" value="KAF5323648.1"/>
    <property type="molecule type" value="Genomic_DNA"/>
</dbReference>
<protein>
    <submittedName>
        <fullName evidence="3">Uncharacterized protein</fullName>
    </submittedName>
</protein>
<accession>A0A8H5BJI7</accession>
<dbReference type="PANTHER" id="PTHR45831:SF2">
    <property type="entry name" value="LD24721P"/>
    <property type="match status" value="1"/>
</dbReference>
<evidence type="ECO:0000313" key="4">
    <source>
        <dbReference type="Proteomes" id="UP000559256"/>
    </source>
</evidence>
<gene>
    <name evidence="3" type="ORF">D9758_017140</name>
</gene>
<dbReference type="Proteomes" id="UP000559256">
    <property type="component" value="Unassembled WGS sequence"/>
</dbReference>
<dbReference type="InterPro" id="IPR019734">
    <property type="entry name" value="TPR_rpt"/>
</dbReference>
<dbReference type="InterPro" id="IPR047150">
    <property type="entry name" value="SGT"/>
</dbReference>
<comment type="caution">
    <text evidence="3">The sequence shown here is derived from an EMBL/GenBank/DDBJ whole genome shotgun (WGS) entry which is preliminary data.</text>
</comment>
<dbReference type="Gene3D" id="1.25.40.10">
    <property type="entry name" value="Tetratricopeptide repeat domain"/>
    <property type="match status" value="1"/>
</dbReference>
<dbReference type="GO" id="GO:0060090">
    <property type="term" value="F:molecular adaptor activity"/>
    <property type="evidence" value="ECO:0007669"/>
    <property type="project" value="TreeGrafter"/>
</dbReference>
<dbReference type="PANTHER" id="PTHR45831">
    <property type="entry name" value="LD24721P"/>
    <property type="match status" value="1"/>
</dbReference>
<dbReference type="SUPFAM" id="SSF48452">
    <property type="entry name" value="TPR-like"/>
    <property type="match status" value="1"/>
</dbReference>
<proteinExistence type="predicted"/>
<dbReference type="GO" id="GO:0016020">
    <property type="term" value="C:membrane"/>
    <property type="evidence" value="ECO:0007669"/>
    <property type="project" value="TreeGrafter"/>
</dbReference>